<organism evidence="1 2">
    <name type="scientific">Trifolium medium</name>
    <dbReference type="NCBI Taxonomy" id="97028"/>
    <lineage>
        <taxon>Eukaryota</taxon>
        <taxon>Viridiplantae</taxon>
        <taxon>Streptophyta</taxon>
        <taxon>Embryophyta</taxon>
        <taxon>Tracheophyta</taxon>
        <taxon>Spermatophyta</taxon>
        <taxon>Magnoliopsida</taxon>
        <taxon>eudicotyledons</taxon>
        <taxon>Gunneridae</taxon>
        <taxon>Pentapetalae</taxon>
        <taxon>rosids</taxon>
        <taxon>fabids</taxon>
        <taxon>Fabales</taxon>
        <taxon>Fabaceae</taxon>
        <taxon>Papilionoideae</taxon>
        <taxon>50 kb inversion clade</taxon>
        <taxon>NPAAA clade</taxon>
        <taxon>Hologalegina</taxon>
        <taxon>IRL clade</taxon>
        <taxon>Trifolieae</taxon>
        <taxon>Trifolium</taxon>
    </lineage>
</organism>
<reference evidence="1 2" key="1">
    <citation type="journal article" date="2018" name="Front. Plant Sci.">
        <title>Red Clover (Trifolium pratense) and Zigzag Clover (T. medium) - A Picture of Genomic Similarities and Differences.</title>
        <authorList>
            <person name="Dluhosova J."/>
            <person name="Istvanek J."/>
            <person name="Nedelnik J."/>
            <person name="Repkova J."/>
        </authorList>
    </citation>
    <scope>NUCLEOTIDE SEQUENCE [LARGE SCALE GENOMIC DNA]</scope>
    <source>
        <strain evidence="2">cv. 10/8</strain>
        <tissue evidence="1">Leaf</tissue>
    </source>
</reference>
<comment type="caution">
    <text evidence="1">The sequence shown here is derived from an EMBL/GenBank/DDBJ whole genome shotgun (WGS) entry which is preliminary data.</text>
</comment>
<keyword evidence="2" id="KW-1185">Reference proteome</keyword>
<evidence type="ECO:0000313" key="2">
    <source>
        <dbReference type="Proteomes" id="UP000265520"/>
    </source>
</evidence>
<sequence>GWLARGFGSVLAVDLFANA</sequence>
<accession>A0A392W1S0</accession>
<evidence type="ECO:0000313" key="1">
    <source>
        <dbReference type="EMBL" id="MCI94376.1"/>
    </source>
</evidence>
<dbReference type="EMBL" id="LXQA011354645">
    <property type="protein sequence ID" value="MCI94376.1"/>
    <property type="molecule type" value="Genomic_DNA"/>
</dbReference>
<proteinExistence type="predicted"/>
<name>A0A392W1S0_9FABA</name>
<protein>
    <submittedName>
        <fullName evidence="1">Uncharacterized protein</fullName>
    </submittedName>
</protein>
<dbReference type="Proteomes" id="UP000265520">
    <property type="component" value="Unassembled WGS sequence"/>
</dbReference>
<dbReference type="AlphaFoldDB" id="A0A392W1S0"/>
<feature type="non-terminal residue" evidence="1">
    <location>
        <position position="1"/>
    </location>
</feature>